<sequence length="73" mass="8111">MSWTNAQQKYAKSALGRAARSKYQSSIKGKAARAAYMARRRAKLAGKEQVEVIPPVEIKEKTSKMGTEVVNKK</sequence>
<evidence type="ECO:0000313" key="2">
    <source>
        <dbReference type="Proteomes" id="UP000177555"/>
    </source>
</evidence>
<accession>A0A1F5JLX3</accession>
<name>A0A1F5JLX3_9BACT</name>
<protein>
    <submittedName>
        <fullName evidence="1">Uncharacterized protein</fullName>
    </submittedName>
</protein>
<dbReference type="Proteomes" id="UP000177555">
    <property type="component" value="Unassembled WGS sequence"/>
</dbReference>
<proteinExistence type="predicted"/>
<gene>
    <name evidence="1" type="ORF">A2867_01980</name>
</gene>
<evidence type="ECO:0000313" key="1">
    <source>
        <dbReference type="EMBL" id="OGE29612.1"/>
    </source>
</evidence>
<reference evidence="1 2" key="1">
    <citation type="journal article" date="2016" name="Nat. Commun.">
        <title>Thousands of microbial genomes shed light on interconnected biogeochemical processes in an aquifer system.</title>
        <authorList>
            <person name="Anantharaman K."/>
            <person name="Brown C.T."/>
            <person name="Hug L.A."/>
            <person name="Sharon I."/>
            <person name="Castelle C.J."/>
            <person name="Probst A.J."/>
            <person name="Thomas B.C."/>
            <person name="Singh A."/>
            <person name="Wilkins M.J."/>
            <person name="Karaoz U."/>
            <person name="Brodie E.L."/>
            <person name="Williams K.H."/>
            <person name="Hubbard S.S."/>
            <person name="Banfield J.F."/>
        </authorList>
    </citation>
    <scope>NUCLEOTIDE SEQUENCE [LARGE SCALE GENOMIC DNA]</scope>
</reference>
<organism evidence="1 2">
    <name type="scientific">Candidatus Daviesbacteria bacterium RIFCSPHIGHO2_01_FULL_40_11</name>
    <dbReference type="NCBI Taxonomy" id="1797762"/>
    <lineage>
        <taxon>Bacteria</taxon>
        <taxon>Candidatus Daviesiibacteriota</taxon>
    </lineage>
</organism>
<comment type="caution">
    <text evidence="1">The sequence shown here is derived from an EMBL/GenBank/DDBJ whole genome shotgun (WGS) entry which is preliminary data.</text>
</comment>
<dbReference type="AlphaFoldDB" id="A0A1F5JLX3"/>
<dbReference type="PROSITE" id="PS50096">
    <property type="entry name" value="IQ"/>
    <property type="match status" value="1"/>
</dbReference>
<dbReference type="EMBL" id="MFCP01000003">
    <property type="protein sequence ID" value="OGE29612.1"/>
    <property type="molecule type" value="Genomic_DNA"/>
</dbReference>